<accession>A0ABT2V0R9</accession>
<dbReference type="Gene3D" id="3.40.50.300">
    <property type="entry name" value="P-loop containing nucleotide triphosphate hydrolases"/>
    <property type="match status" value="1"/>
</dbReference>
<comment type="caution">
    <text evidence="2">The sequence shown here is derived from an EMBL/GenBank/DDBJ whole genome shotgun (WGS) entry which is preliminary data.</text>
</comment>
<dbReference type="InterPro" id="IPR027417">
    <property type="entry name" value="P-loop_NTPase"/>
</dbReference>
<keyword evidence="3" id="KW-1185">Reference proteome</keyword>
<reference evidence="2 3" key="1">
    <citation type="journal article" date="2021" name="ISME Commun">
        <title>Automated analysis of genomic sequences facilitates high-throughput and comprehensive description of bacteria.</title>
        <authorList>
            <person name="Hitch T.C.A."/>
        </authorList>
    </citation>
    <scope>NUCLEOTIDE SEQUENCE [LARGE SCALE GENOMIC DNA]</scope>
    <source>
        <strain evidence="3">f_CCE</strain>
    </source>
</reference>
<organism evidence="2 3">
    <name type="scientific">Alitiscatomonas aceti</name>
    <dbReference type="NCBI Taxonomy" id="2981724"/>
    <lineage>
        <taxon>Bacteria</taxon>
        <taxon>Bacillati</taxon>
        <taxon>Bacillota</taxon>
        <taxon>Clostridia</taxon>
        <taxon>Lachnospirales</taxon>
        <taxon>Lachnospiraceae</taxon>
        <taxon>Alitiscatomonas</taxon>
    </lineage>
</organism>
<evidence type="ECO:0000313" key="2">
    <source>
        <dbReference type="EMBL" id="MCU6800494.1"/>
    </source>
</evidence>
<name>A0ABT2V0R9_9FIRM</name>
<dbReference type="Pfam" id="PF19044">
    <property type="entry name" value="P-loop_TraG"/>
    <property type="match status" value="1"/>
</dbReference>
<protein>
    <recommendedName>
        <fullName evidence="1">TraG P-loop domain-containing protein</fullName>
    </recommendedName>
</protein>
<evidence type="ECO:0000313" key="3">
    <source>
        <dbReference type="Proteomes" id="UP001652395"/>
    </source>
</evidence>
<proteinExistence type="predicted"/>
<dbReference type="EMBL" id="JAOQJF010000023">
    <property type="protein sequence ID" value="MCU6800494.1"/>
    <property type="molecule type" value="Genomic_DNA"/>
</dbReference>
<gene>
    <name evidence="2" type="ORF">OCV69_11235</name>
</gene>
<feature type="domain" description="TraG P-loop" evidence="1">
    <location>
        <begin position="6"/>
        <end position="82"/>
    </location>
</feature>
<dbReference type="SUPFAM" id="SSF52540">
    <property type="entry name" value="P-loop containing nucleoside triphosphate hydrolases"/>
    <property type="match status" value="1"/>
</dbReference>
<evidence type="ECO:0000259" key="1">
    <source>
        <dbReference type="Pfam" id="PF19044"/>
    </source>
</evidence>
<sequence length="127" mass="14331">MFQHEYSANFLFTLWKRVRKYRACCTGITQNVDDLLQSHTARTMLANSEFLVMLNQAATDRTELARLLNISDNQLSYITNVDSGRGLIKCGSAIVPFMDNFPKNRLYKLMTTKPSDTDGTIGMGRAA</sequence>
<dbReference type="Proteomes" id="UP001652395">
    <property type="component" value="Unassembled WGS sequence"/>
</dbReference>
<dbReference type="InterPro" id="IPR043964">
    <property type="entry name" value="P-loop_TraG"/>
</dbReference>